<evidence type="ECO:0000256" key="7">
    <source>
        <dbReference type="RuleBase" id="RU366034"/>
    </source>
</evidence>
<reference evidence="8 9" key="1">
    <citation type="submission" date="2022-09" db="EMBL/GenBank/DDBJ databases">
        <authorList>
            <person name="Palmer J.M."/>
        </authorList>
    </citation>
    <scope>NUCLEOTIDE SEQUENCE [LARGE SCALE GENOMIC DNA]</scope>
    <source>
        <strain evidence="8 9">DSM 7382</strain>
    </source>
</reference>
<dbReference type="EMBL" id="JASBNA010000006">
    <property type="protein sequence ID" value="KAK7690874.1"/>
    <property type="molecule type" value="Genomic_DNA"/>
</dbReference>
<evidence type="ECO:0000256" key="3">
    <source>
        <dbReference type="ARBA" id="ARBA00022723"/>
    </source>
</evidence>
<name>A0AAW0GI79_9APHY</name>
<gene>
    <name evidence="8" type="ORF">QCA50_005976</name>
</gene>
<accession>A0AAW0GI79</accession>
<evidence type="ECO:0000313" key="8">
    <source>
        <dbReference type="EMBL" id="KAK7690874.1"/>
    </source>
</evidence>
<keyword evidence="6 7" id="KW-0456">Lyase</keyword>
<evidence type="ECO:0000256" key="2">
    <source>
        <dbReference type="ARBA" id="ARBA00006333"/>
    </source>
</evidence>
<evidence type="ECO:0000313" key="9">
    <source>
        <dbReference type="Proteomes" id="UP001385951"/>
    </source>
</evidence>
<dbReference type="SFLD" id="SFLDS00005">
    <property type="entry name" value="Isoprenoid_Synthase_Type_I"/>
    <property type="match status" value="1"/>
</dbReference>
<dbReference type="InterPro" id="IPR019742">
    <property type="entry name" value="MacrogloblnA2_CS"/>
</dbReference>
<evidence type="ECO:0000256" key="5">
    <source>
        <dbReference type="ARBA" id="ARBA00023157"/>
    </source>
</evidence>
<dbReference type="PANTHER" id="PTHR35201">
    <property type="entry name" value="TERPENE SYNTHASE"/>
    <property type="match status" value="1"/>
</dbReference>
<dbReference type="GO" id="GO:0046872">
    <property type="term" value="F:metal ion binding"/>
    <property type="evidence" value="ECO:0007669"/>
    <property type="project" value="UniProtKB-KW"/>
</dbReference>
<dbReference type="InterPro" id="IPR034686">
    <property type="entry name" value="Terpene_cyclase-like_2"/>
</dbReference>
<dbReference type="Pfam" id="PF19086">
    <property type="entry name" value="Terpene_syn_C_2"/>
    <property type="match status" value="1"/>
</dbReference>
<organism evidence="8 9">
    <name type="scientific">Cerrena zonata</name>
    <dbReference type="NCBI Taxonomy" id="2478898"/>
    <lineage>
        <taxon>Eukaryota</taxon>
        <taxon>Fungi</taxon>
        <taxon>Dikarya</taxon>
        <taxon>Basidiomycota</taxon>
        <taxon>Agaricomycotina</taxon>
        <taxon>Agaricomycetes</taxon>
        <taxon>Polyporales</taxon>
        <taxon>Cerrenaceae</taxon>
        <taxon>Cerrena</taxon>
    </lineage>
</organism>
<keyword evidence="9" id="KW-1185">Reference proteome</keyword>
<dbReference type="InterPro" id="IPR008949">
    <property type="entry name" value="Isoprenoid_synthase_dom_sf"/>
</dbReference>
<keyword evidence="5" id="KW-1015">Disulfide bond</keyword>
<dbReference type="SFLD" id="SFLDG01020">
    <property type="entry name" value="Terpene_Cyclase_Like_2"/>
    <property type="match status" value="1"/>
</dbReference>
<dbReference type="GO" id="GO:0010333">
    <property type="term" value="F:terpene synthase activity"/>
    <property type="evidence" value="ECO:0007669"/>
    <property type="project" value="InterPro"/>
</dbReference>
<keyword evidence="3 7" id="KW-0479">Metal-binding</keyword>
<protein>
    <recommendedName>
        <fullName evidence="7">Terpene synthase</fullName>
        <ecNumber evidence="7">4.2.3.-</ecNumber>
    </recommendedName>
</protein>
<comment type="cofactor">
    <cofactor evidence="1 7">
        <name>Mg(2+)</name>
        <dbReference type="ChEBI" id="CHEBI:18420"/>
    </cofactor>
</comment>
<comment type="caution">
    <text evidence="8">The sequence shown here is derived from an EMBL/GenBank/DDBJ whole genome shotgun (WGS) entry which is preliminary data.</text>
</comment>
<dbReference type="PANTHER" id="PTHR35201:SF4">
    <property type="entry name" value="BETA-PINACENE SYNTHASE-RELATED"/>
    <property type="match status" value="1"/>
</dbReference>
<dbReference type="PROSITE" id="PS00477">
    <property type="entry name" value="ALPHA_2_MACROGLOBULIN"/>
    <property type="match status" value="1"/>
</dbReference>
<comment type="similarity">
    <text evidence="2 7">Belongs to the terpene synthase family.</text>
</comment>
<evidence type="ECO:0000256" key="4">
    <source>
        <dbReference type="ARBA" id="ARBA00022842"/>
    </source>
</evidence>
<dbReference type="GO" id="GO:0008299">
    <property type="term" value="P:isoprenoid biosynthetic process"/>
    <property type="evidence" value="ECO:0007669"/>
    <property type="project" value="UniProtKB-ARBA"/>
</dbReference>
<evidence type="ECO:0000256" key="1">
    <source>
        <dbReference type="ARBA" id="ARBA00001946"/>
    </source>
</evidence>
<sequence>MTSQSYIQPDFFTKCLYKLRVNPATEITTPSTDAWILNEIDYDNEKQAKFLKVKSGLLAGYCYPDADAFHFQVASDFIAWLFCFDDLTDGYTENEAGSLRDLIMPCIRDPDGCGEQTLPVCRLAKHLFSRYHKVAGPRCAQRFVDAMSLFVDAVIQQAVDRNDDIIPDMQTYIMLRRESSGLRPCLYLGEFVAGINLPSEVAEHPLFRSMENVANDFCSWTNDIFSYNKEQSVGDSHNFVAVIMKDRGLDLQAAMDLAGELCLDCIKTFEDNRKALPSWGNDIDNQVNMYIQCLQDWFIGSLNWSFECNRYFGAEGGAIRQHRIVELAPQRKWTPASRNAMWRALVVCSARAEGGEAGKEESCCSLVHRPPSSPTPPLDLD</sequence>
<evidence type="ECO:0000256" key="6">
    <source>
        <dbReference type="ARBA" id="ARBA00023239"/>
    </source>
</evidence>
<dbReference type="AlphaFoldDB" id="A0AAW0GI79"/>
<dbReference type="Proteomes" id="UP001385951">
    <property type="component" value="Unassembled WGS sequence"/>
</dbReference>
<dbReference type="Gene3D" id="1.10.600.10">
    <property type="entry name" value="Farnesyl Diphosphate Synthase"/>
    <property type="match status" value="1"/>
</dbReference>
<dbReference type="SUPFAM" id="SSF48576">
    <property type="entry name" value="Terpenoid synthases"/>
    <property type="match status" value="1"/>
</dbReference>
<proteinExistence type="inferred from homology"/>
<dbReference type="EC" id="4.2.3.-" evidence="7"/>
<keyword evidence="4 7" id="KW-0460">Magnesium</keyword>